<dbReference type="Pfam" id="PF02929">
    <property type="entry name" value="Bgal_small_N"/>
    <property type="match status" value="1"/>
</dbReference>
<dbReference type="InterPro" id="IPR011013">
    <property type="entry name" value="Gal_mutarotase_sf_dom"/>
</dbReference>
<gene>
    <name evidence="10" type="ORF">OEA41_001050</name>
</gene>
<dbReference type="SUPFAM" id="SSF49785">
    <property type="entry name" value="Galactose-binding domain-like"/>
    <property type="match status" value="1"/>
</dbReference>
<dbReference type="PRINTS" id="PR00132">
    <property type="entry name" value="GLHYDRLASE2"/>
</dbReference>
<feature type="compositionally biased region" description="Polar residues" evidence="8">
    <location>
        <begin position="957"/>
        <end position="982"/>
    </location>
</feature>
<evidence type="ECO:0000256" key="7">
    <source>
        <dbReference type="RuleBase" id="RU361154"/>
    </source>
</evidence>
<dbReference type="InterPro" id="IPR017853">
    <property type="entry name" value="GH"/>
</dbReference>
<evidence type="ECO:0000313" key="10">
    <source>
        <dbReference type="EMBL" id="KAK3178913.1"/>
    </source>
</evidence>
<dbReference type="InterPro" id="IPR006103">
    <property type="entry name" value="Glyco_hydro_2_cat"/>
</dbReference>
<dbReference type="GO" id="GO:0009341">
    <property type="term" value="C:beta-galactosidase complex"/>
    <property type="evidence" value="ECO:0007669"/>
    <property type="project" value="InterPro"/>
</dbReference>
<dbReference type="Pfam" id="PF16353">
    <property type="entry name" value="LacZ_4"/>
    <property type="match status" value="1"/>
</dbReference>
<dbReference type="AlphaFoldDB" id="A0AAD9ZJ19"/>
<evidence type="ECO:0000256" key="4">
    <source>
        <dbReference type="ARBA" id="ARBA00022801"/>
    </source>
</evidence>
<keyword evidence="5 7" id="KW-0326">Glycosidase</keyword>
<dbReference type="InterPro" id="IPR006104">
    <property type="entry name" value="Glyco_hydro_2_N"/>
</dbReference>
<dbReference type="InterPro" id="IPR006101">
    <property type="entry name" value="Glyco_hydro_2"/>
</dbReference>
<dbReference type="Gene3D" id="2.60.40.10">
    <property type="entry name" value="Immunoglobulins"/>
    <property type="match status" value="2"/>
</dbReference>
<organism evidence="10 11">
    <name type="scientific">Lepraria neglecta</name>
    <dbReference type="NCBI Taxonomy" id="209136"/>
    <lineage>
        <taxon>Eukaryota</taxon>
        <taxon>Fungi</taxon>
        <taxon>Dikarya</taxon>
        <taxon>Ascomycota</taxon>
        <taxon>Pezizomycotina</taxon>
        <taxon>Lecanoromycetes</taxon>
        <taxon>OSLEUM clade</taxon>
        <taxon>Lecanoromycetidae</taxon>
        <taxon>Lecanorales</taxon>
        <taxon>Lecanorineae</taxon>
        <taxon>Stereocaulaceae</taxon>
        <taxon>Lepraria</taxon>
    </lineage>
</organism>
<dbReference type="SUPFAM" id="SSF49303">
    <property type="entry name" value="beta-Galactosidase/glucuronidase domain"/>
    <property type="match status" value="2"/>
</dbReference>
<comment type="similarity">
    <text evidence="2 7">Belongs to the glycosyl hydrolase 2 family.</text>
</comment>
<dbReference type="InterPro" id="IPR008979">
    <property type="entry name" value="Galactose-bd-like_sf"/>
</dbReference>
<feature type="region of interest" description="Disordered" evidence="8">
    <location>
        <begin position="944"/>
        <end position="1004"/>
    </location>
</feature>
<dbReference type="PANTHER" id="PTHR46323:SF2">
    <property type="entry name" value="BETA-GALACTOSIDASE"/>
    <property type="match status" value="1"/>
</dbReference>
<evidence type="ECO:0000256" key="8">
    <source>
        <dbReference type="SAM" id="MobiDB-lite"/>
    </source>
</evidence>
<dbReference type="Gene3D" id="2.60.120.260">
    <property type="entry name" value="Galactose-binding domain-like"/>
    <property type="match status" value="1"/>
</dbReference>
<dbReference type="Pfam" id="PF00703">
    <property type="entry name" value="Glyco_hydro_2"/>
    <property type="match status" value="1"/>
</dbReference>
<keyword evidence="4 7" id="KW-0378">Hydrolase</keyword>
<dbReference type="Pfam" id="PF02837">
    <property type="entry name" value="Glyco_hydro_2_N"/>
    <property type="match status" value="1"/>
</dbReference>
<name>A0AAD9ZJ19_9LECA</name>
<comment type="catalytic activity">
    <reaction evidence="1">
        <text>Hydrolysis of terminal non-reducing beta-D-galactose residues in beta-D-galactosides.</text>
        <dbReference type="EC" id="3.2.1.23"/>
    </reaction>
</comment>
<dbReference type="EMBL" id="JASNWA010000003">
    <property type="protein sequence ID" value="KAK3178913.1"/>
    <property type="molecule type" value="Genomic_DNA"/>
</dbReference>
<accession>A0AAD9ZJ19</accession>
<dbReference type="InterPro" id="IPR004199">
    <property type="entry name" value="B-gal_small/dom_5"/>
</dbReference>
<dbReference type="InterPro" id="IPR032312">
    <property type="entry name" value="LacZ_4"/>
</dbReference>
<evidence type="ECO:0000313" key="11">
    <source>
        <dbReference type="Proteomes" id="UP001276659"/>
    </source>
</evidence>
<dbReference type="InterPro" id="IPR036156">
    <property type="entry name" value="Beta-gal/glucu_dom_sf"/>
</dbReference>
<dbReference type="GO" id="GO:0030246">
    <property type="term" value="F:carbohydrate binding"/>
    <property type="evidence" value="ECO:0007669"/>
    <property type="project" value="InterPro"/>
</dbReference>
<dbReference type="SMART" id="SM01038">
    <property type="entry name" value="Bgal_small_N"/>
    <property type="match status" value="1"/>
</dbReference>
<dbReference type="PROSITE" id="PS00719">
    <property type="entry name" value="GLYCOSYL_HYDROL_F2_1"/>
    <property type="match status" value="1"/>
</dbReference>
<evidence type="ECO:0000259" key="9">
    <source>
        <dbReference type="SMART" id="SM01038"/>
    </source>
</evidence>
<dbReference type="GO" id="GO:0004565">
    <property type="term" value="F:beta-galactosidase activity"/>
    <property type="evidence" value="ECO:0007669"/>
    <property type="project" value="UniProtKB-EC"/>
</dbReference>
<evidence type="ECO:0000256" key="3">
    <source>
        <dbReference type="ARBA" id="ARBA00012756"/>
    </source>
</evidence>
<dbReference type="PANTHER" id="PTHR46323">
    <property type="entry name" value="BETA-GALACTOSIDASE"/>
    <property type="match status" value="1"/>
</dbReference>
<dbReference type="InterPro" id="IPR006102">
    <property type="entry name" value="Ig-like_GH2"/>
</dbReference>
<dbReference type="GO" id="GO:0005990">
    <property type="term" value="P:lactose catabolic process"/>
    <property type="evidence" value="ECO:0007669"/>
    <property type="project" value="TreeGrafter"/>
</dbReference>
<evidence type="ECO:0000256" key="1">
    <source>
        <dbReference type="ARBA" id="ARBA00001412"/>
    </source>
</evidence>
<dbReference type="InterPro" id="IPR014718">
    <property type="entry name" value="GH-type_carb-bd"/>
</dbReference>
<dbReference type="SUPFAM" id="SSF74650">
    <property type="entry name" value="Galactose mutarotase-like"/>
    <property type="match status" value="1"/>
</dbReference>
<comment type="caution">
    <text evidence="10">The sequence shown here is derived from an EMBL/GenBank/DDBJ whole genome shotgun (WGS) entry which is preliminary data.</text>
</comment>
<dbReference type="Gene3D" id="2.70.98.10">
    <property type="match status" value="1"/>
</dbReference>
<proteinExistence type="inferred from homology"/>
<keyword evidence="11" id="KW-1185">Reference proteome</keyword>
<evidence type="ECO:0000256" key="5">
    <source>
        <dbReference type="ARBA" id="ARBA00023295"/>
    </source>
</evidence>
<protein>
    <recommendedName>
        <fullName evidence="3">beta-galactosidase</fullName>
        <ecNumber evidence="3">3.2.1.23</ecNumber>
    </recommendedName>
    <alternativeName>
        <fullName evidence="6">Lactase</fullName>
    </alternativeName>
</protein>
<dbReference type="Proteomes" id="UP001276659">
    <property type="component" value="Unassembled WGS sequence"/>
</dbReference>
<sequence>MAMTGSLWESGIMEKENEPPDYMTEHVFCRNRLPPRAYFLPSQHLLLSGRWRFHYASSPLEPDPPPHKENAWGLIDVPGHWQLQGYGHPHYTNFDYPFPAHPPYPPSDNPTGLYETDFSIPAHWEIDGGFAYRLRFEGVDSAYHVWVNGKEVGYGQGSRNASEFDISDVVRGGERQRNTLRVKVYQWSDGSYIEDQDMWWLSGIFRDVSLLAFPKKGHVEDFFVRTRLDDHYKDATLDISCWLQLAASATITFQLFDATGHKILKPQSWDLDSSANSHDCEIDVPNPSKWTAEHPNLYRLSITLSAEGHTLQKIVQDVGFRKVELKEGLVQVNGRPITFRGVNRHDHHPRYGRAVPIDFIKHDLLLMKQHNVNAVRTSHYPNHPALVAFANEIGLWIMDEADLECHGMGVDGSQVMSDKPSWKGAYLDRMHQLVGRDKNNPSVIIWSLGNESMFGKNHVAMYQWSKSFDTTRLVHYEGGRPYVASDICSSMYNGIDDLVNLAHVTEGQDSEKPVLIQEYGHAMGNGPGALKEYQETFYKYRRLQGGFIWEWANHGLLKKLDDGSGKSFYAYGGDFGDEPNDKNFVCDGLCTSEHLPGPGLIELKKVYQPITVTMKEDTVLVRNRFDFVSLAGLQYTWTISHFSPSGEEQELVSGTENLDAFKSEAGSEFSIGSFTSHITKFHLSHRETWLKLSFRSQSKLRWAEYGHEIAWAEFRLDNNEKAFKAPPSPSLPPPRISEIGGILRISTSNLAMAFDPIQAKILTWSYRGIDLISEDAGPKLTFWRAPTDNDKPRAANVWRGWRVHMMTQEVRSVEHHYFEESGSFEIVVKSWLAPKVLAWGFETTTTYTISSEGKILIHVHVSPQRNTPSILPRIGLEMMLPEDRTTVQWFGLGPGQTYRDMKEAGKIGIWRRDVDEMMVNYEMPQENGNRTETRWVKVTDERGIGMKATLHRPTDSDAVSSQHSRTSSADTQSCSSKRSSLGSWDMVCRPKEQSDSRPGRPGFDFAVSKYTAEDLDQAQHPYELKGSKGVNFRIDDDHHGLGSASCGPDTLEQYQLKMREFDFTVTLEATGV</sequence>
<evidence type="ECO:0000256" key="6">
    <source>
        <dbReference type="ARBA" id="ARBA00032230"/>
    </source>
</evidence>
<dbReference type="SUPFAM" id="SSF51445">
    <property type="entry name" value="(Trans)glycosidases"/>
    <property type="match status" value="1"/>
</dbReference>
<dbReference type="InterPro" id="IPR013783">
    <property type="entry name" value="Ig-like_fold"/>
</dbReference>
<dbReference type="Pfam" id="PF02836">
    <property type="entry name" value="Glyco_hydro_2_C"/>
    <property type="match status" value="1"/>
</dbReference>
<feature type="compositionally biased region" description="Basic and acidic residues" evidence="8">
    <location>
        <begin position="988"/>
        <end position="998"/>
    </location>
</feature>
<evidence type="ECO:0000256" key="2">
    <source>
        <dbReference type="ARBA" id="ARBA00007401"/>
    </source>
</evidence>
<feature type="domain" description="Beta galactosidase small chain/" evidence="9">
    <location>
        <begin position="744"/>
        <end position="1068"/>
    </location>
</feature>
<reference evidence="10" key="1">
    <citation type="submission" date="2022-11" db="EMBL/GenBank/DDBJ databases">
        <title>Chromosomal genome sequence assembly and mating type (MAT) locus characterization of the leprose asexual lichenized fungus Lepraria neglecta (Nyl.) Erichsen.</title>
        <authorList>
            <person name="Allen J.L."/>
            <person name="Pfeffer B."/>
        </authorList>
    </citation>
    <scope>NUCLEOTIDE SEQUENCE</scope>
    <source>
        <strain evidence="10">Allen 5258</strain>
    </source>
</reference>
<dbReference type="EC" id="3.2.1.23" evidence="3"/>
<dbReference type="Gene3D" id="3.20.20.80">
    <property type="entry name" value="Glycosidases"/>
    <property type="match status" value="1"/>
</dbReference>
<dbReference type="InterPro" id="IPR050347">
    <property type="entry name" value="Bact_Beta-galactosidase"/>
</dbReference>
<dbReference type="InterPro" id="IPR023230">
    <property type="entry name" value="Glyco_hydro_2_CS"/>
</dbReference>